<dbReference type="GO" id="GO:0009103">
    <property type="term" value="P:lipopolysaccharide biosynthetic process"/>
    <property type="evidence" value="ECO:0007669"/>
    <property type="project" value="UniProtKB-ARBA"/>
</dbReference>
<evidence type="ECO:0000313" key="10">
    <source>
        <dbReference type="Proteomes" id="UP000177281"/>
    </source>
</evidence>
<feature type="transmembrane region" description="Helical" evidence="8">
    <location>
        <begin position="278"/>
        <end position="303"/>
    </location>
</feature>
<feature type="transmembrane region" description="Helical" evidence="8">
    <location>
        <begin position="215"/>
        <end position="233"/>
    </location>
</feature>
<evidence type="ECO:0000256" key="5">
    <source>
        <dbReference type="ARBA" id="ARBA00022692"/>
    </source>
</evidence>
<evidence type="ECO:0000256" key="2">
    <source>
        <dbReference type="ARBA" id="ARBA00022475"/>
    </source>
</evidence>
<feature type="transmembrane region" description="Helical" evidence="8">
    <location>
        <begin position="19"/>
        <end position="38"/>
    </location>
</feature>
<feature type="transmembrane region" description="Helical" evidence="8">
    <location>
        <begin position="315"/>
        <end position="334"/>
    </location>
</feature>
<evidence type="ECO:0000313" key="9">
    <source>
        <dbReference type="EMBL" id="OGE94492.1"/>
    </source>
</evidence>
<accession>A0A1F5PXQ7</accession>
<dbReference type="PANTHER" id="PTHR33908">
    <property type="entry name" value="MANNOSYLTRANSFERASE YKCB-RELATED"/>
    <property type="match status" value="1"/>
</dbReference>
<dbReference type="GO" id="GO:0016763">
    <property type="term" value="F:pentosyltransferase activity"/>
    <property type="evidence" value="ECO:0007669"/>
    <property type="project" value="TreeGrafter"/>
</dbReference>
<feature type="transmembrane region" description="Helical" evidence="8">
    <location>
        <begin position="170"/>
        <end position="195"/>
    </location>
</feature>
<feature type="transmembrane region" description="Helical" evidence="8">
    <location>
        <begin position="346"/>
        <end position="363"/>
    </location>
</feature>
<sequence length="538" mass="61776">MILTDIVNSIVAKKDSKPIWILFCIVLLGLGLRLINLGQQPFWGDELLSLDITTFLPDLGQLIEYLRSVEVHPPLFYLIQHFWIAWFGLSVFAIKMLSVLFGLGSIILSYFWGKIIFNSKQVGLLGALIVSVLPFQLAFSQEARPYIMLAFFGMAASLLLWQYQFSRKPIFLAGYALANLIGLYLHYSYLFVLVALAGWGLMEIYLNKEKRADQFFYWFLSHAAIVLGFSFWLTPFLFKFVIGLDSFFGLSRVPLFLRMPSFFGHIHDQLVWLTTASILPQIQIIAVFIAKILLITGFVWGFIRIYAKGHRAWRPVIFTIWLAEMPLILFFLSPASVPYTVIFERHISFVSIPLALLVAWIISGLSKKKALVVLIIFLASLIPYTTAVLGNDSFWDSNYNLAAVGEFINQNFEDGDIVVVALASVRTDLTHYLKDEIPVYNFLPINYYFNEYDTFATRHTLGLIENEFQSRVAIPTSDLTLMKTEKLVQLHSPKRVWLYAFGPTDYSIHAWFNARGWHQDFWNFTSLSRPGLYRYTSP</sequence>
<keyword evidence="2" id="KW-1003">Cell membrane</keyword>
<evidence type="ECO:0000256" key="6">
    <source>
        <dbReference type="ARBA" id="ARBA00022989"/>
    </source>
</evidence>
<dbReference type="EMBL" id="MFFB01000016">
    <property type="protein sequence ID" value="OGE94492.1"/>
    <property type="molecule type" value="Genomic_DNA"/>
</dbReference>
<keyword evidence="7 8" id="KW-0472">Membrane</keyword>
<reference evidence="9 10" key="1">
    <citation type="journal article" date="2016" name="Nat. Commun.">
        <title>Thousands of microbial genomes shed light on interconnected biogeochemical processes in an aquifer system.</title>
        <authorList>
            <person name="Anantharaman K."/>
            <person name="Brown C.T."/>
            <person name="Hug L.A."/>
            <person name="Sharon I."/>
            <person name="Castelle C.J."/>
            <person name="Probst A.J."/>
            <person name="Thomas B.C."/>
            <person name="Singh A."/>
            <person name="Wilkins M.J."/>
            <person name="Karaoz U."/>
            <person name="Brodie E.L."/>
            <person name="Williams K.H."/>
            <person name="Hubbard S.S."/>
            <person name="Banfield J.F."/>
        </authorList>
    </citation>
    <scope>NUCLEOTIDE SEQUENCE [LARGE SCALE GENOMIC DNA]</scope>
</reference>
<keyword evidence="4" id="KW-0808">Transferase</keyword>
<evidence type="ECO:0000256" key="1">
    <source>
        <dbReference type="ARBA" id="ARBA00004651"/>
    </source>
</evidence>
<comment type="caution">
    <text evidence="9">The sequence shown here is derived from an EMBL/GenBank/DDBJ whole genome shotgun (WGS) entry which is preliminary data.</text>
</comment>
<evidence type="ECO:0000256" key="4">
    <source>
        <dbReference type="ARBA" id="ARBA00022679"/>
    </source>
</evidence>
<gene>
    <name evidence="9" type="ORF">A3B10_02460</name>
</gene>
<keyword evidence="5 8" id="KW-0812">Transmembrane</keyword>
<comment type="subcellular location">
    <subcellularLocation>
        <location evidence="1">Cell membrane</location>
        <topology evidence="1">Multi-pass membrane protein</topology>
    </subcellularLocation>
</comment>
<proteinExistence type="predicted"/>
<keyword evidence="3" id="KW-0328">Glycosyltransferase</keyword>
<feature type="transmembrane region" description="Helical" evidence="8">
    <location>
        <begin position="83"/>
        <end position="110"/>
    </location>
</feature>
<protein>
    <submittedName>
        <fullName evidence="9">Uncharacterized protein</fullName>
    </submittedName>
</protein>
<name>A0A1F5PXQ7_9BACT</name>
<feature type="transmembrane region" description="Helical" evidence="8">
    <location>
        <begin position="122"/>
        <end position="139"/>
    </location>
</feature>
<evidence type="ECO:0000256" key="8">
    <source>
        <dbReference type="SAM" id="Phobius"/>
    </source>
</evidence>
<organism evidence="9 10">
    <name type="scientific">Candidatus Doudnabacteria bacterium RIFCSPLOWO2_01_FULL_44_21</name>
    <dbReference type="NCBI Taxonomy" id="1817841"/>
    <lineage>
        <taxon>Bacteria</taxon>
        <taxon>Candidatus Doudnaibacteriota</taxon>
    </lineage>
</organism>
<dbReference type="PANTHER" id="PTHR33908:SF11">
    <property type="entry name" value="MEMBRANE PROTEIN"/>
    <property type="match status" value="1"/>
</dbReference>
<feature type="transmembrane region" description="Helical" evidence="8">
    <location>
        <begin position="370"/>
        <end position="390"/>
    </location>
</feature>
<dbReference type="Proteomes" id="UP000177281">
    <property type="component" value="Unassembled WGS sequence"/>
</dbReference>
<feature type="transmembrane region" description="Helical" evidence="8">
    <location>
        <begin position="145"/>
        <end position="163"/>
    </location>
</feature>
<dbReference type="AlphaFoldDB" id="A0A1F5PXQ7"/>
<keyword evidence="6 8" id="KW-1133">Transmembrane helix</keyword>
<dbReference type="STRING" id="1817841.A3B10_02460"/>
<evidence type="ECO:0000256" key="7">
    <source>
        <dbReference type="ARBA" id="ARBA00023136"/>
    </source>
</evidence>
<dbReference type="GO" id="GO:0005886">
    <property type="term" value="C:plasma membrane"/>
    <property type="evidence" value="ECO:0007669"/>
    <property type="project" value="UniProtKB-SubCell"/>
</dbReference>
<evidence type="ECO:0000256" key="3">
    <source>
        <dbReference type="ARBA" id="ARBA00022676"/>
    </source>
</evidence>
<dbReference type="InterPro" id="IPR050297">
    <property type="entry name" value="LipidA_mod_glycosyltrf_83"/>
</dbReference>